<proteinExistence type="predicted"/>
<dbReference type="STRING" id="1121884.SAMN02745131_01357"/>
<dbReference type="SUPFAM" id="SSF48498">
    <property type="entry name" value="Tetracyclin repressor-like, C-terminal domain"/>
    <property type="match status" value="1"/>
</dbReference>
<gene>
    <name evidence="2" type="ORF">SAMN02745131_01357</name>
</gene>
<dbReference type="Proteomes" id="UP000184048">
    <property type="component" value="Unassembled WGS sequence"/>
</dbReference>
<keyword evidence="2" id="KW-0238">DNA-binding</keyword>
<accession>A0A1M4X6R4</accession>
<dbReference type="OrthoDB" id="977687at2"/>
<dbReference type="InterPro" id="IPR041673">
    <property type="entry name" value="TetR_C_23"/>
</dbReference>
<dbReference type="Pfam" id="PF17931">
    <property type="entry name" value="TetR_C_23"/>
    <property type="match status" value="1"/>
</dbReference>
<dbReference type="EMBL" id="FQUU01000004">
    <property type="protein sequence ID" value="SHE89171.1"/>
    <property type="molecule type" value="Genomic_DNA"/>
</dbReference>
<dbReference type="GO" id="GO:0003677">
    <property type="term" value="F:DNA binding"/>
    <property type="evidence" value="ECO:0007669"/>
    <property type="project" value="UniProtKB-KW"/>
</dbReference>
<sequence length="218" mass="25638">MKKGKKIDKQVIVSKYVDHILTHGERPANVYIFSKKLGIEEQEFYEHYASFESIEQSIFTNFFQSTLDLLEQTEEYSMYDSKTKLVSLYFTFFEQLSANRSLVLTLLGKDRNQLEKLKILSGFRTLFLEYIKGLELDTMEIPVNKLEKLKNKSIAEASWMQMLLVLKFWMDDTSPAFEKTDLFIEKSLNAGFDVLNLFNQQNILDLGKFIWKEKLSFN</sequence>
<evidence type="ECO:0000259" key="1">
    <source>
        <dbReference type="Pfam" id="PF17931"/>
    </source>
</evidence>
<dbReference type="InterPro" id="IPR036271">
    <property type="entry name" value="Tet_transcr_reg_TetR-rel_C_sf"/>
</dbReference>
<protein>
    <submittedName>
        <fullName evidence="2">DNA-binding transcriptional regulator, AcrR family</fullName>
    </submittedName>
</protein>
<keyword evidence="3" id="KW-1185">Reference proteome</keyword>
<evidence type="ECO:0000313" key="2">
    <source>
        <dbReference type="EMBL" id="SHE89171.1"/>
    </source>
</evidence>
<organism evidence="2 3">
    <name type="scientific">Flavisolibacter ginsengisoli DSM 18119</name>
    <dbReference type="NCBI Taxonomy" id="1121884"/>
    <lineage>
        <taxon>Bacteria</taxon>
        <taxon>Pseudomonadati</taxon>
        <taxon>Bacteroidota</taxon>
        <taxon>Chitinophagia</taxon>
        <taxon>Chitinophagales</taxon>
        <taxon>Chitinophagaceae</taxon>
        <taxon>Flavisolibacter</taxon>
    </lineage>
</organism>
<feature type="domain" description="Tetracyclin repressor-like C-terminal" evidence="1">
    <location>
        <begin position="84"/>
        <end position="210"/>
    </location>
</feature>
<name>A0A1M4X6R4_9BACT</name>
<dbReference type="RefSeq" id="WP_072834569.1">
    <property type="nucleotide sequence ID" value="NZ_FQUU01000004.1"/>
</dbReference>
<evidence type="ECO:0000313" key="3">
    <source>
        <dbReference type="Proteomes" id="UP000184048"/>
    </source>
</evidence>
<dbReference type="AlphaFoldDB" id="A0A1M4X6R4"/>
<reference evidence="2 3" key="1">
    <citation type="submission" date="2016-11" db="EMBL/GenBank/DDBJ databases">
        <authorList>
            <person name="Jaros S."/>
            <person name="Januszkiewicz K."/>
            <person name="Wedrychowicz H."/>
        </authorList>
    </citation>
    <scope>NUCLEOTIDE SEQUENCE [LARGE SCALE GENOMIC DNA]</scope>
    <source>
        <strain evidence="2 3">DSM 18119</strain>
    </source>
</reference>